<evidence type="ECO:0000313" key="1">
    <source>
        <dbReference type="Proteomes" id="UP000887579"/>
    </source>
</evidence>
<accession>A0AC34FRQ5</accession>
<dbReference type="Proteomes" id="UP000887579">
    <property type="component" value="Unplaced"/>
</dbReference>
<protein>
    <submittedName>
        <fullName evidence="2">Uncharacterized protein</fullName>
    </submittedName>
</protein>
<evidence type="ECO:0000313" key="2">
    <source>
        <dbReference type="WBParaSite" id="ES5_v2.g20138.t1"/>
    </source>
</evidence>
<reference evidence="2" key="1">
    <citation type="submission" date="2022-11" db="UniProtKB">
        <authorList>
            <consortium name="WormBaseParasite"/>
        </authorList>
    </citation>
    <scope>IDENTIFICATION</scope>
</reference>
<sequence length="179" mass="19742">MNNYKSIESYSSPYSTASDTRSSTTYTSSKSLNDIEKTTSNSNSESIISEASTSIITIPNITTTRCSTDDNEDNDDNDDEGTNNDDNDDEGTSLSQSSDDENTFDHHEYHHHSPQQYSMERSFSDFGSLSTIPEVPTPATPASHVDTVSFKDYSGGKEDSYEISFDDNERKLSSSSSTE</sequence>
<name>A0AC34FRQ5_9BILA</name>
<organism evidence="1 2">
    <name type="scientific">Panagrolaimus sp. ES5</name>
    <dbReference type="NCBI Taxonomy" id="591445"/>
    <lineage>
        <taxon>Eukaryota</taxon>
        <taxon>Metazoa</taxon>
        <taxon>Ecdysozoa</taxon>
        <taxon>Nematoda</taxon>
        <taxon>Chromadorea</taxon>
        <taxon>Rhabditida</taxon>
        <taxon>Tylenchina</taxon>
        <taxon>Panagrolaimomorpha</taxon>
        <taxon>Panagrolaimoidea</taxon>
        <taxon>Panagrolaimidae</taxon>
        <taxon>Panagrolaimus</taxon>
    </lineage>
</organism>
<proteinExistence type="predicted"/>
<dbReference type="WBParaSite" id="ES5_v2.g20138.t1">
    <property type="protein sequence ID" value="ES5_v2.g20138.t1"/>
    <property type="gene ID" value="ES5_v2.g20138"/>
</dbReference>